<feature type="transmembrane region" description="Helical" evidence="9">
    <location>
        <begin position="12"/>
        <end position="34"/>
    </location>
</feature>
<feature type="transmembrane region" description="Helical" evidence="9">
    <location>
        <begin position="334"/>
        <end position="354"/>
    </location>
</feature>
<comment type="caution">
    <text evidence="10">The sequence shown here is derived from an EMBL/GenBank/DDBJ whole genome shotgun (WGS) entry which is preliminary data.</text>
</comment>
<keyword evidence="3" id="KW-1003">Cell membrane</keyword>
<keyword evidence="7 9" id="KW-0472">Membrane</keyword>
<feature type="transmembrane region" description="Helical" evidence="9">
    <location>
        <begin position="374"/>
        <end position="394"/>
    </location>
</feature>
<keyword evidence="2" id="KW-0813">Transport</keyword>
<dbReference type="RefSeq" id="WP_008038907.1">
    <property type="nucleotide sequence ID" value="NZ_JH725147.1"/>
</dbReference>
<feature type="transmembrane region" description="Helical" evidence="9">
    <location>
        <begin position="238"/>
        <end position="257"/>
    </location>
</feature>
<dbReference type="HOGENOM" id="CLU_050656_1_0_5"/>
<reference evidence="10 11" key="1">
    <citation type="submission" date="2012-03" db="EMBL/GenBank/DDBJ databases">
        <title>The Genome Sequence of Bartonella tamiae Th239.</title>
        <authorList>
            <consortium name="The Broad Institute Genome Sequencing Platform"/>
            <consortium name="The Broad Institute Genome Sequencing Center for Infectious Disease"/>
            <person name="Feldgarden M."/>
            <person name="Kirby J."/>
            <person name="Kosoy M."/>
            <person name="Birtles R."/>
            <person name="Probert W.S."/>
            <person name="Chiaraviglio L."/>
            <person name="Young S.K."/>
            <person name="Zeng Q."/>
            <person name="Gargeya S."/>
            <person name="Fitzgerald M."/>
            <person name="Haas B."/>
            <person name="Abouelleil A."/>
            <person name="Alvarado L."/>
            <person name="Arachchi H.M."/>
            <person name="Berlin A."/>
            <person name="Chapman S.B."/>
            <person name="Gearin G."/>
            <person name="Goldberg J."/>
            <person name="Griggs A."/>
            <person name="Gujja S."/>
            <person name="Hansen M."/>
            <person name="Heiman D."/>
            <person name="Howarth C."/>
            <person name="Larimer J."/>
            <person name="Lui A."/>
            <person name="MacDonald P.J.P."/>
            <person name="McCowen C."/>
            <person name="Montmayeur A."/>
            <person name="Murphy C."/>
            <person name="Neiman D."/>
            <person name="Pearson M."/>
            <person name="Priest M."/>
            <person name="Roberts A."/>
            <person name="Saif S."/>
            <person name="Shea T."/>
            <person name="Sisk P."/>
            <person name="Stolte C."/>
            <person name="Sykes S."/>
            <person name="Wortman J."/>
            <person name="Nusbaum C."/>
            <person name="Birren B."/>
        </authorList>
    </citation>
    <scope>NUCLEOTIDE SEQUENCE [LARGE SCALE GENOMIC DNA]</scope>
    <source>
        <strain evidence="10 11">Th239</strain>
    </source>
</reference>
<evidence type="ECO:0000256" key="7">
    <source>
        <dbReference type="ARBA" id="ARBA00023136"/>
    </source>
</evidence>
<evidence type="ECO:0000256" key="2">
    <source>
        <dbReference type="ARBA" id="ARBA00022448"/>
    </source>
</evidence>
<evidence type="ECO:0000256" key="4">
    <source>
        <dbReference type="ARBA" id="ARBA00022519"/>
    </source>
</evidence>
<dbReference type="InterPro" id="IPR007272">
    <property type="entry name" value="Sulf_transp_TsuA/YedE"/>
</dbReference>
<sequence>MNTVVSGQPIKRTVFIMTAFILSVLFLLIASLWLGYVYDISQALLLLVGAALGLTLYHAAFGFTSSWRVFILKGRGRGLRVQMIMLAIAVLLFFPTLGMGEIFGRSVQGALAPLSVSVIIGAFIFGIGMQLGGGCASGVLFTSSGGNARMLIVLLFFIFGALLYTTHDTFWASLPSSEPISLVQSLGVFFGILISLSIFALIILITIIIEKRRYGHLEQDDTHDNLQFKQILTGPWPMIWGAIALALLNFITLILSGRPWGITGAFPLWGAKLSEFLGYSVSDWTFWQHPKNAKNLSSSVFSNVTSVMNFGIMAGAMLAATLAGRFAPTLKMPIGSFFAAIIGGLLLGYGSRIAYGCNIGAYFSGIASGSLHGWLWLASAFLGNIAGVYLRPYFFNNEQIKMKQGSC</sequence>
<dbReference type="PATRIC" id="fig|1094558.3.peg.1015"/>
<keyword evidence="4" id="KW-0997">Cell inner membrane</keyword>
<name>J1JZI0_9HYPH</name>
<dbReference type="GO" id="GO:0005886">
    <property type="term" value="C:plasma membrane"/>
    <property type="evidence" value="ECO:0007669"/>
    <property type="project" value="UniProtKB-SubCell"/>
</dbReference>
<dbReference type="OrthoDB" id="9794165at2"/>
<feature type="transmembrane region" description="Helical" evidence="9">
    <location>
        <begin position="148"/>
        <end position="166"/>
    </location>
</feature>
<evidence type="ECO:0000256" key="5">
    <source>
        <dbReference type="ARBA" id="ARBA00022692"/>
    </source>
</evidence>
<dbReference type="eggNOG" id="COG2391">
    <property type="taxonomic scope" value="Bacteria"/>
</dbReference>
<evidence type="ECO:0000256" key="8">
    <source>
        <dbReference type="ARBA" id="ARBA00035655"/>
    </source>
</evidence>
<accession>J1JZI0</accession>
<comment type="subcellular location">
    <subcellularLocation>
        <location evidence="1">Cell inner membrane</location>
        <topology evidence="1">Multi-pass membrane protein</topology>
    </subcellularLocation>
</comment>
<dbReference type="AlphaFoldDB" id="J1JZI0"/>
<organism evidence="10 11">
    <name type="scientific">Bartonella tamiae Th239</name>
    <dbReference type="NCBI Taxonomy" id="1094558"/>
    <lineage>
        <taxon>Bacteria</taxon>
        <taxon>Pseudomonadati</taxon>
        <taxon>Pseudomonadota</taxon>
        <taxon>Alphaproteobacteria</taxon>
        <taxon>Hyphomicrobiales</taxon>
        <taxon>Bartonellaceae</taxon>
        <taxon>Bartonella</taxon>
    </lineage>
</organism>
<feature type="transmembrane region" description="Helical" evidence="9">
    <location>
        <begin position="84"/>
        <end position="104"/>
    </location>
</feature>
<gene>
    <name evidence="10" type="ORF">ME5_00928</name>
</gene>
<keyword evidence="6 9" id="KW-1133">Transmembrane helix</keyword>
<dbReference type="Proteomes" id="UP000008952">
    <property type="component" value="Unassembled WGS sequence"/>
</dbReference>
<evidence type="ECO:0000256" key="1">
    <source>
        <dbReference type="ARBA" id="ARBA00004429"/>
    </source>
</evidence>
<dbReference type="EMBL" id="AIMB01000007">
    <property type="protein sequence ID" value="EJF90527.1"/>
    <property type="molecule type" value="Genomic_DNA"/>
</dbReference>
<keyword evidence="11" id="KW-1185">Reference proteome</keyword>
<protein>
    <submittedName>
        <fullName evidence="10">Uncharacterized protein</fullName>
    </submittedName>
</protein>
<proteinExistence type="inferred from homology"/>
<keyword evidence="5 9" id="KW-0812">Transmembrane</keyword>
<dbReference type="PANTHER" id="PTHR30574:SF1">
    <property type="entry name" value="SULPHUR TRANSPORT DOMAIN-CONTAINING PROTEIN"/>
    <property type="match status" value="1"/>
</dbReference>
<feature type="transmembrane region" description="Helical" evidence="9">
    <location>
        <begin position="40"/>
        <end position="63"/>
    </location>
</feature>
<evidence type="ECO:0000256" key="6">
    <source>
        <dbReference type="ARBA" id="ARBA00022989"/>
    </source>
</evidence>
<feature type="transmembrane region" description="Helical" evidence="9">
    <location>
        <begin position="300"/>
        <end position="322"/>
    </location>
</feature>
<dbReference type="PANTHER" id="PTHR30574">
    <property type="entry name" value="INNER MEMBRANE PROTEIN YEDE"/>
    <property type="match status" value="1"/>
</dbReference>
<dbReference type="Pfam" id="PF04143">
    <property type="entry name" value="Sulf_transp"/>
    <property type="match status" value="1"/>
</dbReference>
<evidence type="ECO:0000256" key="9">
    <source>
        <dbReference type="SAM" id="Phobius"/>
    </source>
</evidence>
<comment type="similarity">
    <text evidence="8">Belongs to the TsuA/YedE (TC 9.B.102) family.</text>
</comment>
<feature type="transmembrane region" description="Helical" evidence="9">
    <location>
        <begin position="186"/>
        <end position="209"/>
    </location>
</feature>
<evidence type="ECO:0000256" key="3">
    <source>
        <dbReference type="ARBA" id="ARBA00022475"/>
    </source>
</evidence>
<evidence type="ECO:0000313" key="11">
    <source>
        <dbReference type="Proteomes" id="UP000008952"/>
    </source>
</evidence>
<evidence type="ECO:0000313" key="10">
    <source>
        <dbReference type="EMBL" id="EJF90527.1"/>
    </source>
</evidence>
<feature type="transmembrane region" description="Helical" evidence="9">
    <location>
        <begin position="116"/>
        <end position="141"/>
    </location>
</feature>